<feature type="signal peptide" evidence="1">
    <location>
        <begin position="1"/>
        <end position="26"/>
    </location>
</feature>
<gene>
    <name evidence="3" type="ORF">CYPRO_1969</name>
</gene>
<dbReference type="PANTHER" id="PTHR42852:SF17">
    <property type="entry name" value="THIOREDOXIN-LIKE PROTEIN HI_1115"/>
    <property type="match status" value="1"/>
</dbReference>
<keyword evidence="4" id="KW-1185">Reference proteome</keyword>
<feature type="chain" id="PRO_5016633521" evidence="1">
    <location>
        <begin position="27"/>
        <end position="174"/>
    </location>
</feature>
<dbReference type="InterPro" id="IPR013766">
    <property type="entry name" value="Thioredoxin_domain"/>
</dbReference>
<dbReference type="KEGG" id="cprv:CYPRO_1969"/>
<sequence length="174" mass="19576">MKTHFFGLVSLIALGMAILFTAPAQAQSSLTEAQIAAVESAEFRDWDGNVVRVSDFEGKTVLIDFWETWCSPCLAIMPALNQLMTDFPDDFVVLAVSPGWSDTEAVVRRFIDQHDYDFIFVHGDELATKLEIRGIPYKVYVRPDGTFYKTETGSRGPEREFNAISEVIENNRGE</sequence>
<dbReference type="PROSITE" id="PS51352">
    <property type="entry name" value="THIOREDOXIN_2"/>
    <property type="match status" value="1"/>
</dbReference>
<evidence type="ECO:0000313" key="3">
    <source>
        <dbReference type="EMBL" id="AXJ01219.1"/>
    </source>
</evidence>
<dbReference type="InterPro" id="IPR036249">
    <property type="entry name" value="Thioredoxin-like_sf"/>
</dbReference>
<evidence type="ECO:0000313" key="4">
    <source>
        <dbReference type="Proteomes" id="UP000254808"/>
    </source>
</evidence>
<dbReference type="AlphaFoldDB" id="A0A345UL67"/>
<evidence type="ECO:0000259" key="2">
    <source>
        <dbReference type="PROSITE" id="PS51352"/>
    </source>
</evidence>
<dbReference type="GO" id="GO:0016491">
    <property type="term" value="F:oxidoreductase activity"/>
    <property type="evidence" value="ECO:0007669"/>
    <property type="project" value="InterPro"/>
</dbReference>
<dbReference type="InterPro" id="IPR050553">
    <property type="entry name" value="Thioredoxin_ResA/DsbE_sf"/>
</dbReference>
<feature type="domain" description="Thioredoxin" evidence="2">
    <location>
        <begin position="16"/>
        <end position="173"/>
    </location>
</feature>
<keyword evidence="1" id="KW-0732">Signal</keyword>
<dbReference type="Proteomes" id="UP000254808">
    <property type="component" value="Chromosome"/>
</dbReference>
<protein>
    <submittedName>
        <fullName evidence="3">Thiol-disulfide isomerase or thioredoxin</fullName>
    </submittedName>
</protein>
<dbReference type="GO" id="GO:0016209">
    <property type="term" value="F:antioxidant activity"/>
    <property type="evidence" value="ECO:0007669"/>
    <property type="project" value="InterPro"/>
</dbReference>
<proteinExistence type="predicted"/>
<evidence type="ECO:0000256" key="1">
    <source>
        <dbReference type="SAM" id="SignalP"/>
    </source>
</evidence>
<dbReference type="GO" id="GO:0016853">
    <property type="term" value="F:isomerase activity"/>
    <property type="evidence" value="ECO:0007669"/>
    <property type="project" value="UniProtKB-KW"/>
</dbReference>
<dbReference type="CDD" id="cd02966">
    <property type="entry name" value="TlpA_like_family"/>
    <property type="match status" value="1"/>
</dbReference>
<keyword evidence="3" id="KW-0413">Isomerase</keyword>
<dbReference type="OrthoDB" id="9815205at2"/>
<dbReference type="SUPFAM" id="SSF52833">
    <property type="entry name" value="Thioredoxin-like"/>
    <property type="match status" value="1"/>
</dbReference>
<accession>A0A345UL67</accession>
<name>A0A345UL67_9BACT</name>
<dbReference type="InterPro" id="IPR000866">
    <property type="entry name" value="AhpC/TSA"/>
</dbReference>
<dbReference type="Pfam" id="PF00578">
    <property type="entry name" value="AhpC-TSA"/>
    <property type="match status" value="1"/>
</dbReference>
<dbReference type="RefSeq" id="WP_114984440.1">
    <property type="nucleotide sequence ID" value="NZ_CP027806.1"/>
</dbReference>
<dbReference type="PANTHER" id="PTHR42852">
    <property type="entry name" value="THIOL:DISULFIDE INTERCHANGE PROTEIN DSBE"/>
    <property type="match status" value="1"/>
</dbReference>
<dbReference type="Gene3D" id="3.40.30.10">
    <property type="entry name" value="Glutaredoxin"/>
    <property type="match status" value="1"/>
</dbReference>
<reference evidence="3 4" key="1">
    <citation type="submission" date="2018-03" db="EMBL/GenBank/DDBJ databases">
        <title>Phenotypic and genomic properties of Cyclonatronum proteinivorum gen. nov., sp. nov., a haloalkaliphilic bacteroidete from soda lakes possessing Na+-translocating rhodopsin.</title>
        <authorList>
            <person name="Toshchakov S.V."/>
            <person name="Korzhenkov A."/>
            <person name="Samarov N.I."/>
            <person name="Kublanov I.V."/>
            <person name="Muntyan M.S."/>
            <person name="Sorokin D.Y."/>
        </authorList>
    </citation>
    <scope>NUCLEOTIDE SEQUENCE [LARGE SCALE GENOMIC DNA]</scope>
    <source>
        <strain evidence="3 4">Omega</strain>
    </source>
</reference>
<dbReference type="EMBL" id="CP027806">
    <property type="protein sequence ID" value="AXJ01219.1"/>
    <property type="molecule type" value="Genomic_DNA"/>
</dbReference>
<organism evidence="3 4">
    <name type="scientific">Cyclonatronum proteinivorum</name>
    <dbReference type="NCBI Taxonomy" id="1457365"/>
    <lineage>
        <taxon>Bacteria</taxon>
        <taxon>Pseudomonadati</taxon>
        <taxon>Balneolota</taxon>
        <taxon>Balneolia</taxon>
        <taxon>Balneolales</taxon>
        <taxon>Cyclonatronaceae</taxon>
        <taxon>Cyclonatronum</taxon>
    </lineage>
</organism>